<evidence type="ECO:0000256" key="2">
    <source>
        <dbReference type="SAM" id="Phobius"/>
    </source>
</evidence>
<dbReference type="SUPFAM" id="SSF46565">
    <property type="entry name" value="Chaperone J-domain"/>
    <property type="match status" value="1"/>
</dbReference>
<dbReference type="SMART" id="SM00271">
    <property type="entry name" value="DnaJ"/>
    <property type="match status" value="1"/>
</dbReference>
<dbReference type="eggNOG" id="COG2214">
    <property type="taxonomic scope" value="Bacteria"/>
</dbReference>
<keyword evidence="5" id="KW-1185">Reference proteome</keyword>
<dbReference type="InterPro" id="IPR036869">
    <property type="entry name" value="J_dom_sf"/>
</dbReference>
<feature type="transmembrane region" description="Helical" evidence="2">
    <location>
        <begin position="386"/>
        <end position="406"/>
    </location>
</feature>
<feature type="transmembrane region" description="Helical" evidence="2">
    <location>
        <begin position="462"/>
        <end position="482"/>
    </location>
</feature>
<keyword evidence="4" id="KW-0346">Stress response</keyword>
<organism evidence="4 5">
    <name type="scientific">Pseudomonas fulva (strain 12-X)</name>
    <dbReference type="NCBI Taxonomy" id="743720"/>
    <lineage>
        <taxon>Bacteria</taxon>
        <taxon>Pseudomonadati</taxon>
        <taxon>Pseudomonadota</taxon>
        <taxon>Gammaproteobacteria</taxon>
        <taxon>Pseudomonadales</taxon>
        <taxon>Pseudomonadaceae</taxon>
        <taxon>Pseudomonas</taxon>
    </lineage>
</organism>
<proteinExistence type="predicted"/>
<dbReference type="AlphaFoldDB" id="F6AHN3"/>
<sequence length="582" mass="65669">MVSPWELLGLDAGADTRSIKRRYAQLLKQTRPDEDPESFQRLREAYEWALDWAQRTQNVDEPPVVHESVTPPPFGDGQRAFAPLTETQSQDSDENAWICSLPDSCASLDDALFQAREAGLEQVLELELLRRSQLPGERAIEIVRWAMARLDWLTPWQADYLSPQVMAQLAERLLDCELATLQADFGQMSEAEFITRIRALGRQKWLRPLELSRRLQLAVMALLEARDDWSLSALESATEVFGWSEMLGNMPFSADRWAGLSERAFEYSVVQRLREQLNLDVPVSPEQAATWFLLKPLEDDVRRRMAERFGEPEWRACEQLDQQLRSSSTLARSFGGYQKDWRDWKSLSWGRWATIYVWLLTAVVLFASQLYLSANKPEPTLARDGIAALAASVLVSALLSVFRRVWGRLAKLLDAQDRWLSRRLVPLGLASGRHGLLLIRHLAPLAFLSLLVSGWARQLPGWWGPGLGLATAVGGCWFLARVTQGVPANAWVLRIGGLFNRHTWVMMLVWLALIIGGSILGATLGPKGQRATSPDYSHGLENPCAHPTDAEQQRFCDEAAQMVRKAMGDFERQRSGESKPQG</sequence>
<dbReference type="EMBL" id="CP002727">
    <property type="protein sequence ID" value="AEF20499.1"/>
    <property type="molecule type" value="Genomic_DNA"/>
</dbReference>
<name>F6AHN3_PSEF1</name>
<feature type="transmembrane region" description="Helical" evidence="2">
    <location>
        <begin position="355"/>
        <end position="374"/>
    </location>
</feature>
<keyword evidence="2" id="KW-0812">Transmembrane</keyword>
<dbReference type="Proteomes" id="UP000000686">
    <property type="component" value="Chromosome"/>
</dbReference>
<dbReference type="HOGENOM" id="CLU_034650_0_0_6"/>
<dbReference type="STRING" id="743720.Psefu_0517"/>
<dbReference type="CDD" id="cd06257">
    <property type="entry name" value="DnaJ"/>
    <property type="match status" value="1"/>
</dbReference>
<evidence type="ECO:0000313" key="5">
    <source>
        <dbReference type="Proteomes" id="UP000000686"/>
    </source>
</evidence>
<dbReference type="Gene3D" id="1.10.287.110">
    <property type="entry name" value="DnaJ domain"/>
    <property type="match status" value="1"/>
</dbReference>
<evidence type="ECO:0000313" key="4">
    <source>
        <dbReference type="EMBL" id="AEF20499.1"/>
    </source>
</evidence>
<accession>F6AHN3</accession>
<keyword evidence="1" id="KW-0143">Chaperone</keyword>
<dbReference type="KEGG" id="pfv:Psefu_0517"/>
<keyword evidence="2" id="KW-0472">Membrane</keyword>
<evidence type="ECO:0000256" key="1">
    <source>
        <dbReference type="ARBA" id="ARBA00023186"/>
    </source>
</evidence>
<dbReference type="RefSeq" id="WP_013789641.1">
    <property type="nucleotide sequence ID" value="NC_015556.1"/>
</dbReference>
<feature type="transmembrane region" description="Helical" evidence="2">
    <location>
        <begin position="437"/>
        <end position="456"/>
    </location>
</feature>
<dbReference type="InterPro" id="IPR001623">
    <property type="entry name" value="DnaJ_domain"/>
</dbReference>
<feature type="transmembrane region" description="Helical" evidence="2">
    <location>
        <begin position="503"/>
        <end position="524"/>
    </location>
</feature>
<keyword evidence="2" id="KW-1133">Transmembrane helix</keyword>
<reference evidence="4 5" key="1">
    <citation type="submission" date="2011-04" db="EMBL/GenBank/DDBJ databases">
        <title>Complete sequence of Pseudomonas fulva 12-X.</title>
        <authorList>
            <consortium name="US DOE Joint Genome Institute"/>
            <person name="Lucas S."/>
            <person name="Han J."/>
            <person name="Lapidus A."/>
            <person name="Cheng J.-F."/>
            <person name="Goodwin L."/>
            <person name="Pitluck S."/>
            <person name="Peters L."/>
            <person name="Mikhailova N."/>
            <person name="Pagani I."/>
            <person name="Davenport K."/>
            <person name="Han C."/>
            <person name="Tapia R."/>
            <person name="Land M."/>
            <person name="Hauser L."/>
            <person name="Kyrpides N."/>
            <person name="Ivanova N."/>
            <person name="Pagani I."/>
            <person name="Lcollab F.I."/>
            <person name="Woyke T."/>
        </authorList>
    </citation>
    <scope>NUCLEOTIDE SEQUENCE [LARGE SCALE GENOMIC DNA]</scope>
    <source>
        <strain evidence="5">12-X</strain>
    </source>
</reference>
<evidence type="ECO:0000259" key="3">
    <source>
        <dbReference type="PROSITE" id="PS50076"/>
    </source>
</evidence>
<dbReference type="PROSITE" id="PS50076">
    <property type="entry name" value="DNAJ_2"/>
    <property type="match status" value="1"/>
</dbReference>
<gene>
    <name evidence="4" type="ordered locus">Psefu_0517</name>
</gene>
<protein>
    <submittedName>
        <fullName evidence="4">Heat shock protein DnaJ domain protein</fullName>
    </submittedName>
</protein>
<feature type="domain" description="J" evidence="3">
    <location>
        <begin position="3"/>
        <end position="63"/>
    </location>
</feature>